<evidence type="ECO:0000313" key="7">
    <source>
        <dbReference type="Proteomes" id="UP000000647"/>
    </source>
</evidence>
<organism evidence="6 7">
    <name type="scientific">Halorhodospira halophila (strain DSM 244 / SL1)</name>
    <name type="common">Ectothiorhodospira halophila (strain DSM 244 / SL1)</name>
    <dbReference type="NCBI Taxonomy" id="349124"/>
    <lineage>
        <taxon>Bacteria</taxon>
        <taxon>Pseudomonadati</taxon>
        <taxon>Pseudomonadota</taxon>
        <taxon>Gammaproteobacteria</taxon>
        <taxon>Chromatiales</taxon>
        <taxon>Ectothiorhodospiraceae</taxon>
        <taxon>Halorhodospira</taxon>
    </lineage>
</organism>
<evidence type="ECO:0000256" key="1">
    <source>
        <dbReference type="ARBA" id="ARBA00022814"/>
    </source>
</evidence>
<dbReference type="HOGENOM" id="CLU_067287_5_0_6"/>
<keyword evidence="3 4" id="KW-0804">Transcription</keyword>
<evidence type="ECO:0000256" key="2">
    <source>
        <dbReference type="ARBA" id="ARBA00023015"/>
    </source>
</evidence>
<dbReference type="GO" id="GO:0005829">
    <property type="term" value="C:cytosol"/>
    <property type="evidence" value="ECO:0007669"/>
    <property type="project" value="TreeGrafter"/>
</dbReference>
<name>A1WZB7_HALHL</name>
<dbReference type="InterPro" id="IPR043425">
    <property type="entry name" value="NusG-like"/>
</dbReference>
<dbReference type="SUPFAM" id="SSF82679">
    <property type="entry name" value="N-utilization substance G protein NusG, N-terminal domain"/>
    <property type="match status" value="1"/>
</dbReference>
<dbReference type="CDD" id="cd09892">
    <property type="entry name" value="NGN_SP_RfaH"/>
    <property type="match status" value="1"/>
</dbReference>
<evidence type="ECO:0000256" key="4">
    <source>
        <dbReference type="HAMAP-Rule" id="MF_00951"/>
    </source>
</evidence>
<keyword evidence="2 4" id="KW-0805">Transcription regulation</keyword>
<evidence type="ECO:0000256" key="3">
    <source>
        <dbReference type="ARBA" id="ARBA00023163"/>
    </source>
</evidence>
<dbReference type="AlphaFoldDB" id="A1WZB7"/>
<dbReference type="EMBL" id="CP000544">
    <property type="protein sequence ID" value="ABM63029.1"/>
    <property type="molecule type" value="Genomic_DNA"/>
</dbReference>
<dbReference type="RefSeq" id="WP_011815051.1">
    <property type="nucleotide sequence ID" value="NC_008789.1"/>
</dbReference>
<dbReference type="Gene3D" id="3.30.70.940">
    <property type="entry name" value="NusG, N-terminal domain"/>
    <property type="match status" value="1"/>
</dbReference>
<dbReference type="Pfam" id="PF02357">
    <property type="entry name" value="NusG"/>
    <property type="match status" value="1"/>
</dbReference>
<dbReference type="NCBIfam" id="TIGR01955">
    <property type="entry name" value="RfaH"/>
    <property type="match status" value="1"/>
</dbReference>
<dbReference type="GO" id="GO:0001073">
    <property type="term" value="F:transcription antitermination factor activity, DNA binding"/>
    <property type="evidence" value="ECO:0007669"/>
    <property type="project" value="UniProtKB-UniRule"/>
</dbReference>
<accession>A1WZB7</accession>
<comment type="similarity">
    <text evidence="4">Belongs to the RfaH family.</text>
</comment>
<keyword evidence="4" id="KW-0238">DNA-binding</keyword>
<dbReference type="InterPro" id="IPR010215">
    <property type="entry name" value="Transcription_antiterm_RfaH"/>
</dbReference>
<dbReference type="Proteomes" id="UP000000647">
    <property type="component" value="Chromosome"/>
</dbReference>
<keyword evidence="1 4" id="KW-0889">Transcription antitermination</keyword>
<feature type="domain" description="NusG-like N-terminal" evidence="5">
    <location>
        <begin position="12"/>
        <end position="111"/>
    </location>
</feature>
<reference evidence="6 7" key="2">
    <citation type="journal article" date="2013" name="Stand. Genomic Sci.">
        <title>Complete genome sequence of Halorhodospira halophila SL1.</title>
        <authorList>
            <person name="Challacombe J.F."/>
            <person name="Majid S."/>
            <person name="Deole R."/>
            <person name="Brettin T.S."/>
            <person name="Bruce D."/>
            <person name="Delano S.F."/>
            <person name="Detter J.C."/>
            <person name="Gleasner C.D."/>
            <person name="Han C.S."/>
            <person name="Misra M."/>
            <person name="Reitenga K.G."/>
            <person name="Mikhailova N."/>
            <person name="Woyke T."/>
            <person name="Pitluck S."/>
            <person name="Nolan M."/>
            <person name="Land M.L."/>
            <person name="Saunders E."/>
            <person name="Tapia R."/>
            <person name="Lapidus A."/>
            <person name="Ivanova N."/>
            <person name="Hoff W.D."/>
        </authorList>
    </citation>
    <scope>NUCLEOTIDE SEQUENCE [LARGE SCALE GENOMIC DNA]</scope>
    <source>
        <strain evidence="7">DSM 244 / SL1</strain>
    </source>
</reference>
<dbReference type="InterPro" id="IPR008991">
    <property type="entry name" value="Translation_prot_SH3-like_sf"/>
</dbReference>
<gene>
    <name evidence="4" type="primary">rfaH</name>
    <name evidence="6" type="ordered locus">Hhal_2265</name>
</gene>
<evidence type="ECO:0000313" key="6">
    <source>
        <dbReference type="EMBL" id="ABM63029.1"/>
    </source>
</evidence>
<dbReference type="SUPFAM" id="SSF50104">
    <property type="entry name" value="Translation proteins SH3-like domain"/>
    <property type="match status" value="1"/>
</dbReference>
<dbReference type="STRING" id="349124.Hhal_2265"/>
<protein>
    <recommendedName>
        <fullName evidence="4">Transcription antitermination protein RfaH</fullName>
    </recommendedName>
</protein>
<reference evidence="7" key="1">
    <citation type="submission" date="2006-12" db="EMBL/GenBank/DDBJ databases">
        <title>Complete sequence of Halorhodospira halophila SL1.</title>
        <authorList>
            <consortium name="US DOE Joint Genome Institute"/>
            <person name="Copeland A."/>
            <person name="Lucas S."/>
            <person name="Lapidus A."/>
            <person name="Barry K."/>
            <person name="Detter J.C."/>
            <person name="Glavina del Rio T."/>
            <person name="Hammon N."/>
            <person name="Israni S."/>
            <person name="Dalin E."/>
            <person name="Tice H."/>
            <person name="Pitluck S."/>
            <person name="Saunders E."/>
            <person name="Brettin T."/>
            <person name="Bruce D."/>
            <person name="Han C."/>
            <person name="Tapia R."/>
            <person name="Schmutz J."/>
            <person name="Larimer F."/>
            <person name="Land M."/>
            <person name="Hauser L."/>
            <person name="Kyrpides N."/>
            <person name="Mikhailova N."/>
            <person name="Hoff W."/>
            <person name="Richardson P."/>
        </authorList>
    </citation>
    <scope>NUCLEOTIDE SEQUENCE [LARGE SCALE GENOMIC DNA]</scope>
    <source>
        <strain evidence="7">DSM 244 / SL1</strain>
    </source>
</reference>
<comment type="subunit">
    <text evidence="4">Interacts with both the nontemplate DNA and the RNA polymerase (RNAP).</text>
</comment>
<dbReference type="GO" id="GO:0003677">
    <property type="term" value="F:DNA binding"/>
    <property type="evidence" value="ECO:0007669"/>
    <property type="project" value="UniProtKB-UniRule"/>
</dbReference>
<dbReference type="PANTHER" id="PTHR30265">
    <property type="entry name" value="RHO-INTERACTING TRANSCRIPTION TERMINATION FACTOR NUSG"/>
    <property type="match status" value="1"/>
</dbReference>
<dbReference type="InterPro" id="IPR006645">
    <property type="entry name" value="NGN-like_dom"/>
</dbReference>
<keyword evidence="7" id="KW-1185">Reference proteome</keyword>
<dbReference type="OrthoDB" id="9790639at2"/>
<sequence>MQAEDFEEFGRSDAWYLVYSKPRQEERAWWNLDHQGFRCFLPMARFRRRRQRRYQTVIEPMFPRYLFIRLAAGLEDWSPIRSTTGVSGLVRFGTWPARVPDGLVDTIRARIEDGHCDLAPEPLQPGERVRVLDGPFQSYEGIFRASRSDERVMILLDVAGQHTTLTVSQHQIERA</sequence>
<dbReference type="GO" id="GO:0006354">
    <property type="term" value="P:DNA-templated transcription elongation"/>
    <property type="evidence" value="ECO:0007669"/>
    <property type="project" value="InterPro"/>
</dbReference>
<dbReference type="CDD" id="cd06091">
    <property type="entry name" value="KOW_NusG"/>
    <property type="match status" value="1"/>
</dbReference>
<dbReference type="eggNOG" id="COG0250">
    <property type="taxonomic scope" value="Bacteria"/>
</dbReference>
<dbReference type="PANTHER" id="PTHR30265:SF7">
    <property type="entry name" value="TRANSCRIPTION ANTITERMINATION PROTEIN RFAH"/>
    <property type="match status" value="1"/>
</dbReference>
<evidence type="ECO:0000259" key="5">
    <source>
        <dbReference type="SMART" id="SM00738"/>
    </source>
</evidence>
<dbReference type="KEGG" id="hha:Hhal_2265"/>
<dbReference type="HAMAP" id="MF_00951">
    <property type="entry name" value="RfaH"/>
    <property type="match status" value="1"/>
</dbReference>
<dbReference type="SMART" id="SM00738">
    <property type="entry name" value="NGN"/>
    <property type="match status" value="1"/>
</dbReference>
<comment type="function">
    <text evidence="4">Enhances distal genes transcription elongation in a specialized subset of operons that encode extracytoplasmic components.</text>
</comment>
<proteinExistence type="inferred from homology"/>
<dbReference type="InterPro" id="IPR036735">
    <property type="entry name" value="NGN_dom_sf"/>
</dbReference>